<dbReference type="Proteomes" id="UP000029989">
    <property type="component" value="Unassembled WGS sequence"/>
</dbReference>
<proteinExistence type="predicted"/>
<name>A0A0A0ELR1_9GAMM</name>
<dbReference type="RefSeq" id="WP_036213980.1">
    <property type="nucleotide sequence ID" value="NZ_AVPT01000077.1"/>
</dbReference>
<evidence type="ECO:0000313" key="2">
    <source>
        <dbReference type="Proteomes" id="UP000029989"/>
    </source>
</evidence>
<dbReference type="AlphaFoldDB" id="A0A0A0ELR1"/>
<organism evidence="1 2">
    <name type="scientific">Lysobacter arseniciresistens ZS79</name>
    <dbReference type="NCBI Taxonomy" id="913325"/>
    <lineage>
        <taxon>Bacteria</taxon>
        <taxon>Pseudomonadati</taxon>
        <taxon>Pseudomonadota</taxon>
        <taxon>Gammaproteobacteria</taxon>
        <taxon>Lysobacterales</taxon>
        <taxon>Lysobacteraceae</taxon>
        <taxon>Novilysobacter</taxon>
    </lineage>
</organism>
<comment type="caution">
    <text evidence="1">The sequence shown here is derived from an EMBL/GenBank/DDBJ whole genome shotgun (WGS) entry which is preliminary data.</text>
</comment>
<reference evidence="1 2" key="1">
    <citation type="journal article" date="2015" name="Stand. Genomic Sci.">
        <title>Genomic information of the arsenic-resistant bacterium Lysobacter arseniciresistens type strain ZS79(T) and comparison of Lysobacter draft genomes.</title>
        <authorList>
            <person name="Liu L."/>
            <person name="Zhang S."/>
            <person name="Luo M."/>
            <person name="Wang G."/>
        </authorList>
    </citation>
    <scope>NUCLEOTIDE SEQUENCE [LARGE SCALE GENOMIC DNA]</scope>
    <source>
        <strain evidence="1 2">ZS79</strain>
    </source>
</reference>
<protein>
    <submittedName>
        <fullName evidence="1">Uncharacterized protein</fullName>
    </submittedName>
</protein>
<gene>
    <name evidence="1" type="ORF">N799_14375</name>
</gene>
<accession>A0A0A0ELR1</accession>
<sequence length="68" mass="7498">MRQQLLQRFQTHTGAQRLGFGLLAALPLLRGVGAGASHINRFGDYTLDLSREIEPLDYSSKILLDSAV</sequence>
<keyword evidence="2" id="KW-1185">Reference proteome</keyword>
<evidence type="ECO:0000313" key="1">
    <source>
        <dbReference type="EMBL" id="KGM51235.1"/>
    </source>
</evidence>
<dbReference type="EMBL" id="AVPT01000077">
    <property type="protein sequence ID" value="KGM51235.1"/>
    <property type="molecule type" value="Genomic_DNA"/>
</dbReference>